<protein>
    <recommendedName>
        <fullName evidence="3">Retrotransposon-derived protein PEG10</fullName>
    </recommendedName>
</protein>
<name>A0A5A9NWK1_9TELE</name>
<organism evidence="1 2">
    <name type="scientific">Triplophysa tibetana</name>
    <dbReference type="NCBI Taxonomy" id="1572043"/>
    <lineage>
        <taxon>Eukaryota</taxon>
        <taxon>Metazoa</taxon>
        <taxon>Chordata</taxon>
        <taxon>Craniata</taxon>
        <taxon>Vertebrata</taxon>
        <taxon>Euteleostomi</taxon>
        <taxon>Actinopterygii</taxon>
        <taxon>Neopterygii</taxon>
        <taxon>Teleostei</taxon>
        <taxon>Ostariophysi</taxon>
        <taxon>Cypriniformes</taxon>
        <taxon>Nemacheilidae</taxon>
        <taxon>Triplophysa</taxon>
    </lineage>
</organism>
<comment type="caution">
    <text evidence="1">The sequence shown here is derived from an EMBL/GenBank/DDBJ whole genome shotgun (WGS) entry which is preliminary data.</text>
</comment>
<evidence type="ECO:0008006" key="3">
    <source>
        <dbReference type="Google" id="ProtNLM"/>
    </source>
</evidence>
<reference evidence="1 2" key="1">
    <citation type="journal article" date="2019" name="Mol. Ecol. Resour.">
        <title>Chromosome-level genome assembly of Triplophysa tibetana, a fish adapted to the harsh high-altitude environment of the Tibetan Plateau.</title>
        <authorList>
            <person name="Yang X."/>
            <person name="Liu H."/>
            <person name="Ma Z."/>
            <person name="Zou Y."/>
            <person name="Zou M."/>
            <person name="Mao Y."/>
            <person name="Li X."/>
            <person name="Wang H."/>
            <person name="Chen T."/>
            <person name="Wang W."/>
            <person name="Yang R."/>
        </authorList>
    </citation>
    <scope>NUCLEOTIDE SEQUENCE [LARGE SCALE GENOMIC DNA]</scope>
    <source>
        <strain evidence="1">TTIB1903HZAU</strain>
        <tissue evidence="1">Muscle</tissue>
    </source>
</reference>
<gene>
    <name evidence="1" type="ORF">E1301_Tti013426</name>
</gene>
<proteinExistence type="predicted"/>
<evidence type="ECO:0000313" key="1">
    <source>
        <dbReference type="EMBL" id="KAA0713615.1"/>
    </source>
</evidence>
<dbReference type="EMBL" id="SOYY01000012">
    <property type="protein sequence ID" value="KAA0713615.1"/>
    <property type="molecule type" value="Genomic_DNA"/>
</dbReference>
<accession>A0A5A9NWK1</accession>
<dbReference type="Proteomes" id="UP000324632">
    <property type="component" value="Chromosome 12"/>
</dbReference>
<keyword evidence="2" id="KW-1185">Reference proteome</keyword>
<sequence length="279" mass="30280">MHLVTYDDSVSLEKLIQYSGHIAQRLAARPRTEPTVVPSQPPIIPFSNTPHQIPMQLNASRQSREERARPRSKKLCLYCGGPGDMIVDCAIRPPRTAERTIYSPTISTKLSLLDVVVISPLRSVSAQGPIDSGAPGSFISHALLNLLHLPRGDVLTCHCLVLPHSRNYLSPPVAYSLAQCETLQLLLKVIAPSCLVQSSLVTTVSLHHLPRSSYRHFPTPRCCTPPSAASSAGSFTICLHLHPSPHQCVTSLASQWDSTLPYTQTVGFLAPSGVFCLAA</sequence>
<dbReference type="AlphaFoldDB" id="A0A5A9NWK1"/>
<evidence type="ECO:0000313" key="2">
    <source>
        <dbReference type="Proteomes" id="UP000324632"/>
    </source>
</evidence>